<name>A0A2P6RKJ9_ROSCH</name>
<dbReference type="AlphaFoldDB" id="A0A2P6RKJ9"/>
<organism evidence="2 3">
    <name type="scientific">Rosa chinensis</name>
    <name type="common">China rose</name>
    <dbReference type="NCBI Taxonomy" id="74649"/>
    <lineage>
        <taxon>Eukaryota</taxon>
        <taxon>Viridiplantae</taxon>
        <taxon>Streptophyta</taxon>
        <taxon>Embryophyta</taxon>
        <taxon>Tracheophyta</taxon>
        <taxon>Spermatophyta</taxon>
        <taxon>Magnoliopsida</taxon>
        <taxon>eudicotyledons</taxon>
        <taxon>Gunneridae</taxon>
        <taxon>Pentapetalae</taxon>
        <taxon>rosids</taxon>
        <taxon>fabids</taxon>
        <taxon>Rosales</taxon>
        <taxon>Rosaceae</taxon>
        <taxon>Rosoideae</taxon>
        <taxon>Rosoideae incertae sedis</taxon>
        <taxon>Rosa</taxon>
    </lineage>
</organism>
<keyword evidence="1" id="KW-0472">Membrane</keyword>
<keyword evidence="1" id="KW-0812">Transmembrane</keyword>
<comment type="caution">
    <text evidence="2">The sequence shown here is derived from an EMBL/GenBank/DDBJ whole genome shotgun (WGS) entry which is preliminary data.</text>
</comment>
<dbReference type="Gramene" id="PRQ46958">
    <property type="protein sequence ID" value="PRQ46958"/>
    <property type="gene ID" value="RchiOBHm_Chr2g0094581"/>
</dbReference>
<keyword evidence="1" id="KW-1133">Transmembrane helix</keyword>
<proteinExistence type="predicted"/>
<feature type="transmembrane region" description="Helical" evidence="1">
    <location>
        <begin position="7"/>
        <end position="33"/>
    </location>
</feature>
<protein>
    <recommendedName>
        <fullName evidence="4">Transmembrane protein</fullName>
    </recommendedName>
</protein>
<dbReference type="EMBL" id="PDCK01000040">
    <property type="protein sequence ID" value="PRQ46958.1"/>
    <property type="molecule type" value="Genomic_DNA"/>
</dbReference>
<reference evidence="2 3" key="1">
    <citation type="journal article" date="2018" name="Nat. Genet.">
        <title>The Rosa genome provides new insights in the design of modern roses.</title>
        <authorList>
            <person name="Bendahmane M."/>
        </authorList>
    </citation>
    <scope>NUCLEOTIDE SEQUENCE [LARGE SCALE GENOMIC DNA]</scope>
    <source>
        <strain evidence="3">cv. Old Blush</strain>
    </source>
</reference>
<accession>A0A2P6RKJ9</accession>
<evidence type="ECO:0000313" key="2">
    <source>
        <dbReference type="EMBL" id="PRQ46958.1"/>
    </source>
</evidence>
<evidence type="ECO:0000313" key="3">
    <source>
        <dbReference type="Proteomes" id="UP000238479"/>
    </source>
</evidence>
<keyword evidence="3" id="KW-1185">Reference proteome</keyword>
<gene>
    <name evidence="2" type="ORF">RchiOBHm_Chr2g0094581</name>
</gene>
<evidence type="ECO:0008006" key="4">
    <source>
        <dbReference type="Google" id="ProtNLM"/>
    </source>
</evidence>
<sequence>MGRRHPFILAGSLMIFVVVVLIGFSADIGYLLVDTHEHCRAFVNGKCWSRHQWFTILHHHCDN</sequence>
<dbReference type="STRING" id="74649.A0A2P6RKJ9"/>
<dbReference type="Proteomes" id="UP000238479">
    <property type="component" value="Chromosome 2"/>
</dbReference>
<evidence type="ECO:0000256" key="1">
    <source>
        <dbReference type="SAM" id="Phobius"/>
    </source>
</evidence>